<name>A0A837HTJ4_9BACT</name>
<evidence type="ECO:0000256" key="1">
    <source>
        <dbReference type="ARBA" id="ARBA00022679"/>
    </source>
</evidence>
<gene>
    <name evidence="7" type="ORF">UT27_C0001G0014</name>
</gene>
<sequence>MSIPANQLDTWAKQGSKDLSSTTYQSVRNALSGSSSPIREMITSGKVKIDLQGSYANDTNTRGDSDVDVLVRLDVFQSNKLLLPREQYLLHEQTYFTADYILAHLRRDVLIALKAYYGNAFIDETGNKSIKLLKNSGRLKADIVPVIAHRTYSYFLGLHNHSKVEGILLNHKATGETIINYPDQHYNNGVAKHQATSNLFKRVVRIIKNARSYAVEKGLLSEETAPSYFLQSLVYNVPNEMFTGDNNTAVFNILKYLNEHDISSFVTQSNQHQLFGTSKHQWNITDANTTINALVNLWDNWNTI</sequence>
<dbReference type="Gene3D" id="3.30.460.10">
    <property type="entry name" value="Beta Polymerase, domain 2"/>
    <property type="match status" value="1"/>
</dbReference>
<evidence type="ECO:0008006" key="9">
    <source>
        <dbReference type="Google" id="ProtNLM"/>
    </source>
</evidence>
<evidence type="ECO:0000256" key="4">
    <source>
        <dbReference type="ARBA" id="ARBA00023118"/>
    </source>
</evidence>
<proteinExistence type="predicted"/>
<keyword evidence="3" id="KW-0547">Nucleotide-binding</keyword>
<dbReference type="InterPro" id="IPR002934">
    <property type="entry name" value="Polymerase_NTP_transf_dom"/>
</dbReference>
<evidence type="ECO:0000313" key="7">
    <source>
        <dbReference type="EMBL" id="KKR02236.1"/>
    </source>
</evidence>
<keyword evidence="2" id="KW-0548">Nucleotidyltransferase</keyword>
<organism evidence="7 8">
    <name type="scientific">Candidatus Nomurabacteria bacterium GW2011_GWD2_39_12</name>
    <dbReference type="NCBI Taxonomy" id="1618759"/>
    <lineage>
        <taxon>Bacteria</taxon>
        <taxon>Candidatus Nomuraibacteriota</taxon>
    </lineage>
</organism>
<comment type="caution">
    <text evidence="7">The sequence shown here is derived from an EMBL/GenBank/DDBJ whole genome shotgun (WGS) entry which is preliminary data.</text>
</comment>
<dbReference type="InterPro" id="IPR058909">
    <property type="entry name" value="CD_NTase_C"/>
</dbReference>
<feature type="domain" description="cGAS/DncV-like nucleotidyltransferase C-terminal helical" evidence="6">
    <location>
        <begin position="187"/>
        <end position="298"/>
    </location>
</feature>
<dbReference type="AlphaFoldDB" id="A0A837HTJ4"/>
<dbReference type="Pfam" id="PF26305">
    <property type="entry name" value="CD_NTase_C"/>
    <property type="match status" value="1"/>
</dbReference>
<evidence type="ECO:0000256" key="3">
    <source>
        <dbReference type="ARBA" id="ARBA00022741"/>
    </source>
</evidence>
<dbReference type="CDD" id="cd05400">
    <property type="entry name" value="NT_2-5OAS_ClassI-CCAase"/>
    <property type="match status" value="1"/>
</dbReference>
<accession>A0A837HTJ4</accession>
<protein>
    <recommendedName>
        <fullName evidence="9">Polymerase nucleotidyl transferase domain-containing protein</fullName>
    </recommendedName>
</protein>
<evidence type="ECO:0000313" key="8">
    <source>
        <dbReference type="Proteomes" id="UP000033998"/>
    </source>
</evidence>
<dbReference type="SUPFAM" id="SSF81301">
    <property type="entry name" value="Nucleotidyltransferase"/>
    <property type="match status" value="1"/>
</dbReference>
<dbReference type="InterPro" id="IPR006116">
    <property type="entry name" value="NT_2-5OAS_ClassI-CCAase"/>
</dbReference>
<dbReference type="Proteomes" id="UP000033998">
    <property type="component" value="Unassembled WGS sequence"/>
</dbReference>
<dbReference type="GO" id="GO:0016779">
    <property type="term" value="F:nucleotidyltransferase activity"/>
    <property type="evidence" value="ECO:0007669"/>
    <property type="project" value="InterPro"/>
</dbReference>
<reference evidence="7 8" key="1">
    <citation type="journal article" date="2015" name="Nature">
        <title>rRNA introns, odd ribosomes, and small enigmatic genomes across a large radiation of phyla.</title>
        <authorList>
            <person name="Brown C.T."/>
            <person name="Hug L.A."/>
            <person name="Thomas B.C."/>
            <person name="Sharon I."/>
            <person name="Castelle C.J."/>
            <person name="Singh A."/>
            <person name="Wilkins M.J."/>
            <person name="Williams K.H."/>
            <person name="Banfield J.F."/>
        </authorList>
    </citation>
    <scope>NUCLEOTIDE SEQUENCE [LARGE SCALE GENOMIC DNA]</scope>
</reference>
<dbReference type="Pfam" id="PF01909">
    <property type="entry name" value="NTP_transf_2"/>
    <property type="match status" value="1"/>
</dbReference>
<keyword evidence="4" id="KW-0051">Antiviral defense</keyword>
<dbReference type="GO" id="GO:0051607">
    <property type="term" value="P:defense response to virus"/>
    <property type="evidence" value="ECO:0007669"/>
    <property type="project" value="UniProtKB-KW"/>
</dbReference>
<dbReference type="EMBL" id="LBWE01000001">
    <property type="protein sequence ID" value="KKR02236.1"/>
    <property type="molecule type" value="Genomic_DNA"/>
</dbReference>
<evidence type="ECO:0000259" key="5">
    <source>
        <dbReference type="Pfam" id="PF01909"/>
    </source>
</evidence>
<evidence type="ECO:0000256" key="2">
    <source>
        <dbReference type="ARBA" id="ARBA00022695"/>
    </source>
</evidence>
<dbReference type="InterPro" id="IPR043519">
    <property type="entry name" value="NT_sf"/>
</dbReference>
<evidence type="ECO:0000259" key="6">
    <source>
        <dbReference type="Pfam" id="PF26305"/>
    </source>
</evidence>
<feature type="domain" description="Polymerase nucleotidyl transferase" evidence="5">
    <location>
        <begin position="46"/>
        <end position="89"/>
    </location>
</feature>
<keyword evidence="1" id="KW-0808">Transferase</keyword>